<dbReference type="RefSeq" id="WP_405341193.1">
    <property type="nucleotide sequence ID" value="NZ_JBANFI010000009.1"/>
</dbReference>
<evidence type="ECO:0000256" key="1">
    <source>
        <dbReference type="ARBA" id="ARBA00004370"/>
    </source>
</evidence>
<dbReference type="PANTHER" id="PTHR32089">
    <property type="entry name" value="METHYL-ACCEPTING CHEMOTAXIS PROTEIN MCPB"/>
    <property type="match status" value="1"/>
</dbReference>
<dbReference type="SMART" id="SM00283">
    <property type="entry name" value="MA"/>
    <property type="match status" value="1"/>
</dbReference>
<reference evidence="6 7" key="1">
    <citation type="submission" date="2024-02" db="EMBL/GenBank/DDBJ databases">
        <title>Marinospirillum sp. MEB 164 isolated from Lonar lake sediment.</title>
        <authorList>
            <person name="Joshi A."/>
            <person name="Thite S."/>
        </authorList>
    </citation>
    <scope>NUCLEOTIDE SEQUENCE [LARGE SCALE GENOMIC DNA]</scope>
    <source>
        <strain evidence="6 7">MEB164</strain>
    </source>
</reference>
<keyword evidence="4" id="KW-0175">Coiled coil</keyword>
<comment type="subcellular location">
    <subcellularLocation>
        <location evidence="1">Membrane</location>
    </subcellularLocation>
</comment>
<dbReference type="InterPro" id="IPR013702">
    <property type="entry name" value="FIST_domain_N"/>
</dbReference>
<evidence type="ECO:0000256" key="3">
    <source>
        <dbReference type="PROSITE-ProRule" id="PRU00284"/>
    </source>
</evidence>
<dbReference type="Gene3D" id="1.10.287.950">
    <property type="entry name" value="Methyl-accepting chemotaxis protein"/>
    <property type="match status" value="1"/>
</dbReference>
<feature type="coiled-coil region" evidence="4">
    <location>
        <begin position="596"/>
        <end position="623"/>
    </location>
</feature>
<evidence type="ECO:0000256" key="4">
    <source>
        <dbReference type="SAM" id="Coils"/>
    </source>
</evidence>
<dbReference type="SMART" id="SM00897">
    <property type="entry name" value="FIST"/>
    <property type="match status" value="1"/>
</dbReference>
<dbReference type="Proteomes" id="UP001621714">
    <property type="component" value="Unassembled WGS sequence"/>
</dbReference>
<feature type="domain" description="Methyl-accepting transducer" evidence="5">
    <location>
        <begin position="453"/>
        <end position="656"/>
    </location>
</feature>
<dbReference type="SMART" id="SM01204">
    <property type="entry name" value="FIST_C"/>
    <property type="match status" value="1"/>
</dbReference>
<evidence type="ECO:0000259" key="5">
    <source>
        <dbReference type="PROSITE" id="PS50111"/>
    </source>
</evidence>
<dbReference type="PROSITE" id="PS50111">
    <property type="entry name" value="CHEMOTAXIS_TRANSDUC_2"/>
    <property type="match status" value="1"/>
</dbReference>
<dbReference type="SUPFAM" id="SSF58104">
    <property type="entry name" value="Methyl-accepting chemotaxis protein (MCP) signaling domain"/>
    <property type="match status" value="1"/>
</dbReference>
<dbReference type="PANTHER" id="PTHR32089:SF112">
    <property type="entry name" value="LYSOZYME-LIKE PROTEIN-RELATED"/>
    <property type="match status" value="1"/>
</dbReference>
<keyword evidence="2 3" id="KW-0807">Transducer</keyword>
<dbReference type="EMBL" id="JBANFI010000009">
    <property type="protein sequence ID" value="MFK7161753.1"/>
    <property type="molecule type" value="Genomic_DNA"/>
</dbReference>
<organism evidence="6 7">
    <name type="scientific">Marinospirillum alkalitolerans</name>
    <dbReference type="NCBI Taxonomy" id="3123374"/>
    <lineage>
        <taxon>Bacteria</taxon>
        <taxon>Pseudomonadati</taxon>
        <taxon>Pseudomonadota</taxon>
        <taxon>Gammaproteobacteria</taxon>
        <taxon>Oceanospirillales</taxon>
        <taxon>Oceanospirillaceae</taxon>
        <taxon>Marinospirillum</taxon>
    </lineage>
</organism>
<dbReference type="Pfam" id="PF00015">
    <property type="entry name" value="MCPsignal"/>
    <property type="match status" value="1"/>
</dbReference>
<comment type="caution">
    <text evidence="6">The sequence shown here is derived from an EMBL/GenBank/DDBJ whole genome shotgun (WGS) entry which is preliminary data.</text>
</comment>
<protein>
    <submittedName>
        <fullName evidence="6">Methyl-accepting chemotaxis protein</fullName>
    </submittedName>
</protein>
<accession>A0ABW8PZP0</accession>
<dbReference type="Pfam" id="PF10442">
    <property type="entry name" value="FIST_C"/>
    <property type="match status" value="1"/>
</dbReference>
<evidence type="ECO:0000256" key="2">
    <source>
        <dbReference type="ARBA" id="ARBA00023224"/>
    </source>
</evidence>
<evidence type="ECO:0000313" key="6">
    <source>
        <dbReference type="EMBL" id="MFK7161753.1"/>
    </source>
</evidence>
<dbReference type="Pfam" id="PF08495">
    <property type="entry name" value="FIST"/>
    <property type="match status" value="1"/>
</dbReference>
<sequence>MSWFKKRAASQPEAQPIKVLQISSREISASRLQALQFDQAKTKLVLAFISPHLDFERTVAQLKQAMPFAEELVSVMTAGELSSCTSQLYHPADQAWDNIVLQSYSDQVFAQVHLASVPLHCEDILAGQPRLTRQQRVEAIKTELNKLRLPFDVDFHQTLALTFIDGLTSSESFFMQALYASERFPCYFIGGSAGGKLDFQQALVHNGQEVAHHQAVVVFVQLAPQIRYSLLKTHNFEKTPLSFIVAESNETARLVHSVMPDQSTRVVSPVAYLCEQLRCSPQDLQAKLAGYSFAVEIGGELFIRSVAAIQDQSIQFFCDLSFGDRLYLVKAKDFVATTQAAFQQQLAAHSVQPFAMLANDCILRRLNNADQLQRMPGFADLTVAGFSTFGEILGVHMNQTLTALLLYQVPDGVGFRDAYVDQFPIHYSQFRLYFLEAKMQSQEQINRVQAALVEQLTEYRPLLRSMVHSFDHVASYAQTTGAALDRMQAQFQAFSDVIEGQTAQRDQLQSKVTSLQASSEQVLSVLKVISGIADQTNLLALNAAIEAARAGEAGRGFAVVADEVRQLSQNTQKSLDETGTTIHGVTAAISSIEATLAQTETAMQSITESAQQLSDEMQQLAEASQTTSVEVEKSIQTIGQMTETMDQIDEEVAAIDQLKALYQH</sequence>
<name>A0ABW8PZP0_9GAMM</name>
<dbReference type="InterPro" id="IPR019494">
    <property type="entry name" value="FIST_C"/>
</dbReference>
<dbReference type="InterPro" id="IPR004089">
    <property type="entry name" value="MCPsignal_dom"/>
</dbReference>
<keyword evidence="7" id="KW-1185">Reference proteome</keyword>
<proteinExistence type="predicted"/>
<gene>
    <name evidence="6" type="ORF">V6U78_11965</name>
</gene>
<evidence type="ECO:0000313" key="7">
    <source>
        <dbReference type="Proteomes" id="UP001621714"/>
    </source>
</evidence>